<dbReference type="AlphaFoldDB" id="A0A6A5RUR6"/>
<organism evidence="9 10">
    <name type="scientific">Didymella exigua CBS 183.55</name>
    <dbReference type="NCBI Taxonomy" id="1150837"/>
    <lineage>
        <taxon>Eukaryota</taxon>
        <taxon>Fungi</taxon>
        <taxon>Dikarya</taxon>
        <taxon>Ascomycota</taxon>
        <taxon>Pezizomycotina</taxon>
        <taxon>Dothideomycetes</taxon>
        <taxon>Pleosporomycetidae</taxon>
        <taxon>Pleosporales</taxon>
        <taxon>Pleosporineae</taxon>
        <taxon>Didymellaceae</taxon>
        <taxon>Didymella</taxon>
    </lineage>
</organism>
<evidence type="ECO:0000256" key="1">
    <source>
        <dbReference type="ARBA" id="ARBA00004141"/>
    </source>
</evidence>
<name>A0A6A5RUR6_9PLEO</name>
<comment type="subcellular location">
    <subcellularLocation>
        <location evidence="1">Membrane</location>
        <topology evidence="1">Multi-pass membrane protein</topology>
    </subcellularLocation>
</comment>
<evidence type="ECO:0000256" key="7">
    <source>
        <dbReference type="SAM" id="Phobius"/>
    </source>
</evidence>
<feature type="transmembrane region" description="Helical" evidence="7">
    <location>
        <begin position="55"/>
        <end position="79"/>
    </location>
</feature>
<dbReference type="InterPro" id="IPR049326">
    <property type="entry name" value="Rhodopsin_dom_fungi"/>
</dbReference>
<dbReference type="PANTHER" id="PTHR33048:SF15">
    <property type="entry name" value="INTEGRAL MEMBRANE PROTEIN"/>
    <property type="match status" value="1"/>
</dbReference>
<feature type="compositionally biased region" description="Polar residues" evidence="6">
    <location>
        <begin position="286"/>
        <end position="301"/>
    </location>
</feature>
<evidence type="ECO:0000256" key="2">
    <source>
        <dbReference type="ARBA" id="ARBA00022692"/>
    </source>
</evidence>
<evidence type="ECO:0000256" key="6">
    <source>
        <dbReference type="SAM" id="MobiDB-lite"/>
    </source>
</evidence>
<sequence length="388" mass="42579">MENPNVDPDARIIAPDGLPLTIIVISCVFLGLSIISVSLRAYVRLVKGTFGLDDAFVAIGTVVYTAVIGLAIYGCLVGLGRLEEDLNAWQWAEAMKYYIIWILMYVVGLALIKSSICITIQRIASTKKGLVYAVWALLAVTWASFLITFLGTLLYCQPIRAIWTPALIISGEGTCAPVDTFVVIGHVATVSTIATDLALVVVPAVMLWNTQMKRQAKIQAFGLLSFASIASVITMVRIPYVNKFEGGVNLQFWVSHTMICSNIETGIGCIASSVPSLRHFFRRNVDGSSGPSNKRSGTGTQLVKVGGSRQPRRLRDSFRNPTDIGFSLSTVHHGRADDNWERLDGDSDKSDVPIDPKRIYAERSYAVEIESDSEVRRQDHRHSHGYAV</sequence>
<proteinExistence type="inferred from homology"/>
<reference evidence="9" key="1">
    <citation type="journal article" date="2020" name="Stud. Mycol.">
        <title>101 Dothideomycetes genomes: a test case for predicting lifestyles and emergence of pathogens.</title>
        <authorList>
            <person name="Haridas S."/>
            <person name="Albert R."/>
            <person name="Binder M."/>
            <person name="Bloem J."/>
            <person name="Labutti K."/>
            <person name="Salamov A."/>
            <person name="Andreopoulos B."/>
            <person name="Baker S."/>
            <person name="Barry K."/>
            <person name="Bills G."/>
            <person name="Bluhm B."/>
            <person name="Cannon C."/>
            <person name="Castanera R."/>
            <person name="Culley D."/>
            <person name="Daum C."/>
            <person name="Ezra D."/>
            <person name="Gonzalez J."/>
            <person name="Henrissat B."/>
            <person name="Kuo A."/>
            <person name="Liang C."/>
            <person name="Lipzen A."/>
            <person name="Lutzoni F."/>
            <person name="Magnuson J."/>
            <person name="Mondo S."/>
            <person name="Nolan M."/>
            <person name="Ohm R."/>
            <person name="Pangilinan J."/>
            <person name="Park H.-J."/>
            <person name="Ramirez L."/>
            <person name="Alfaro M."/>
            <person name="Sun H."/>
            <person name="Tritt A."/>
            <person name="Yoshinaga Y."/>
            <person name="Zwiers L.-H."/>
            <person name="Turgeon B."/>
            <person name="Goodwin S."/>
            <person name="Spatafora J."/>
            <person name="Crous P."/>
            <person name="Grigoriev I."/>
        </authorList>
    </citation>
    <scope>NUCLEOTIDE SEQUENCE</scope>
    <source>
        <strain evidence="9">CBS 183.55</strain>
    </source>
</reference>
<dbReference type="OrthoDB" id="9976870at2759"/>
<dbReference type="Proteomes" id="UP000800082">
    <property type="component" value="Unassembled WGS sequence"/>
</dbReference>
<dbReference type="PANTHER" id="PTHR33048">
    <property type="entry name" value="PTH11-LIKE INTEGRAL MEMBRANE PROTEIN (AFU_ORTHOLOGUE AFUA_5G11245)"/>
    <property type="match status" value="1"/>
</dbReference>
<evidence type="ECO:0000259" key="8">
    <source>
        <dbReference type="Pfam" id="PF20684"/>
    </source>
</evidence>
<evidence type="ECO:0000256" key="5">
    <source>
        <dbReference type="ARBA" id="ARBA00038359"/>
    </source>
</evidence>
<dbReference type="InterPro" id="IPR052337">
    <property type="entry name" value="SAT4-like"/>
</dbReference>
<feature type="transmembrane region" description="Helical" evidence="7">
    <location>
        <begin position="20"/>
        <end position="43"/>
    </location>
</feature>
<feature type="region of interest" description="Disordered" evidence="6">
    <location>
        <begin position="285"/>
        <end position="321"/>
    </location>
</feature>
<feature type="transmembrane region" description="Helical" evidence="7">
    <location>
        <begin position="187"/>
        <end position="208"/>
    </location>
</feature>
<accession>A0A6A5RUR6</accession>
<dbReference type="RefSeq" id="XP_033452453.1">
    <property type="nucleotide sequence ID" value="XM_033587940.1"/>
</dbReference>
<dbReference type="GeneID" id="54345587"/>
<dbReference type="EMBL" id="ML978959">
    <property type="protein sequence ID" value="KAF1932205.1"/>
    <property type="molecule type" value="Genomic_DNA"/>
</dbReference>
<feature type="domain" description="Rhodopsin" evidence="8">
    <location>
        <begin position="39"/>
        <end position="283"/>
    </location>
</feature>
<comment type="similarity">
    <text evidence="5">Belongs to the SAT4 family.</text>
</comment>
<feature type="transmembrane region" description="Helical" evidence="7">
    <location>
        <begin position="220"/>
        <end position="240"/>
    </location>
</feature>
<evidence type="ECO:0000256" key="3">
    <source>
        <dbReference type="ARBA" id="ARBA00022989"/>
    </source>
</evidence>
<protein>
    <recommendedName>
        <fullName evidence="8">Rhodopsin domain-containing protein</fullName>
    </recommendedName>
</protein>
<keyword evidence="2 7" id="KW-0812">Transmembrane</keyword>
<dbReference type="Pfam" id="PF20684">
    <property type="entry name" value="Fung_rhodopsin"/>
    <property type="match status" value="1"/>
</dbReference>
<gene>
    <name evidence="9" type="ORF">M421DRAFT_1862</name>
</gene>
<evidence type="ECO:0000313" key="10">
    <source>
        <dbReference type="Proteomes" id="UP000800082"/>
    </source>
</evidence>
<keyword evidence="10" id="KW-1185">Reference proteome</keyword>
<evidence type="ECO:0000313" key="9">
    <source>
        <dbReference type="EMBL" id="KAF1932205.1"/>
    </source>
</evidence>
<feature type="transmembrane region" description="Helical" evidence="7">
    <location>
        <begin position="132"/>
        <end position="155"/>
    </location>
</feature>
<dbReference type="GO" id="GO:0016020">
    <property type="term" value="C:membrane"/>
    <property type="evidence" value="ECO:0007669"/>
    <property type="project" value="UniProtKB-SubCell"/>
</dbReference>
<evidence type="ECO:0000256" key="4">
    <source>
        <dbReference type="ARBA" id="ARBA00023136"/>
    </source>
</evidence>
<feature type="transmembrane region" description="Helical" evidence="7">
    <location>
        <begin position="99"/>
        <end position="120"/>
    </location>
</feature>
<keyword evidence="4 7" id="KW-0472">Membrane</keyword>
<keyword evidence="3 7" id="KW-1133">Transmembrane helix</keyword>